<comment type="caution">
    <text evidence="1">The sequence shown here is derived from an EMBL/GenBank/DDBJ whole genome shotgun (WGS) entry which is preliminary data.</text>
</comment>
<proteinExistence type="predicted"/>
<evidence type="ECO:0000313" key="1">
    <source>
        <dbReference type="EMBL" id="MEK0306805.1"/>
    </source>
</evidence>
<accession>A0ABU8ZNI0</accession>
<sequence>MLTDGTERGKASRPMRERLLGGDLRSIAQADEVAAGIKTQRQFDVLFSLLHEGKRLLRMRSIDAIEKVTRRSPRFLAPHKDEILAFSRRAANPEFKWHLALLLSRLALTGRELDEVIDLLTRWALDKSESRIVRVNAIQSLHDLSERNPIYKVDFLAVIDEVGKEQVPSLNARIRKLRVGRVDDHDERG</sequence>
<name>A0ABU8ZNI0_9BIFI</name>
<reference evidence="1 2" key="1">
    <citation type="submission" date="2024-02" db="EMBL/GenBank/DDBJ databases">
        <title>Bifidobacterium honeyensis sp. nov., isolated from the comb honey.</title>
        <authorList>
            <person name="Liu W."/>
            <person name="Li Y."/>
        </authorList>
    </citation>
    <scope>NUCLEOTIDE SEQUENCE [LARGE SCALE GENOMIC DNA]</scope>
    <source>
        <strain evidence="1 2">IMAU50988</strain>
    </source>
</reference>
<dbReference type="InterPro" id="IPR011989">
    <property type="entry name" value="ARM-like"/>
</dbReference>
<protein>
    <recommendedName>
        <fullName evidence="3">HEAT repeat domain-containing protein</fullName>
    </recommendedName>
</protein>
<dbReference type="InterPro" id="IPR016024">
    <property type="entry name" value="ARM-type_fold"/>
</dbReference>
<evidence type="ECO:0000313" key="2">
    <source>
        <dbReference type="Proteomes" id="UP001373159"/>
    </source>
</evidence>
<dbReference type="Gene3D" id="1.25.10.10">
    <property type="entry name" value="Leucine-rich Repeat Variant"/>
    <property type="match status" value="1"/>
</dbReference>
<dbReference type="RefSeq" id="WP_340486231.1">
    <property type="nucleotide sequence ID" value="NZ_JBANDZ010000001.1"/>
</dbReference>
<gene>
    <name evidence="1" type="ORF">V8P97_04930</name>
</gene>
<dbReference type="EMBL" id="JBANBB010000001">
    <property type="protein sequence ID" value="MEK0306805.1"/>
    <property type="molecule type" value="Genomic_DNA"/>
</dbReference>
<dbReference type="SUPFAM" id="SSF48371">
    <property type="entry name" value="ARM repeat"/>
    <property type="match status" value="1"/>
</dbReference>
<keyword evidence="2" id="KW-1185">Reference proteome</keyword>
<evidence type="ECO:0008006" key="3">
    <source>
        <dbReference type="Google" id="ProtNLM"/>
    </source>
</evidence>
<dbReference type="Proteomes" id="UP001373159">
    <property type="component" value="Unassembled WGS sequence"/>
</dbReference>
<organism evidence="1 2">
    <name type="scientific">Bifidobacterium favimelis</name>
    <dbReference type="NCBI Taxonomy" id="3122979"/>
    <lineage>
        <taxon>Bacteria</taxon>
        <taxon>Bacillati</taxon>
        <taxon>Actinomycetota</taxon>
        <taxon>Actinomycetes</taxon>
        <taxon>Bifidobacteriales</taxon>
        <taxon>Bifidobacteriaceae</taxon>
        <taxon>Bifidobacterium</taxon>
    </lineage>
</organism>